<accession>A0A7G9Z288</accession>
<sequence length="340" mass="39259">MNQDIYFPIRSNINFFVQQANQPSLVSKIKLSIIMYDNLIFDDGAYQFLCSTNGAFDMNIPPDKLQNLSFPDVPAEPGTNFHINAIQKPTGQSFNLIPKSTNGNNYVAFASFRKLINKLGIQNEDFIRFEWRELNESGKRYLDKLIKSSASYKNFIEGNVFFQDYILKNFHYSSILAEDFNTPMMIDSLHNKLLTHIMSKLVNIFDVRLEVLNRVRDLLQFELPDFSLMTMNDVLELRRDTCFIAFRNKLLDINNYLTKNKVDQFDLSKIESLFMNELIKEIREIAPSSEKLLLDGFLGTVGLLVPGASPMLTGIGLARDIEELREFNKSWIAFIIKNKK</sequence>
<dbReference type="AlphaFoldDB" id="A0A7G9Z288"/>
<proteinExistence type="predicted"/>
<evidence type="ECO:0000313" key="1">
    <source>
        <dbReference type="EMBL" id="QNO54372.1"/>
    </source>
</evidence>
<gene>
    <name evidence="1" type="ORF">DIMBOPOO_00045</name>
</gene>
<name>A0A7G9Z288_9EURY</name>
<reference evidence="1" key="1">
    <citation type="submission" date="2020-06" db="EMBL/GenBank/DDBJ databases">
        <title>Unique genomic features of the anaerobic methanotrophic archaea.</title>
        <authorList>
            <person name="Chadwick G.L."/>
            <person name="Skennerton C.T."/>
            <person name="Laso-Perez R."/>
            <person name="Leu A.O."/>
            <person name="Speth D.R."/>
            <person name="Yu H."/>
            <person name="Morgan-Lang C."/>
            <person name="Hatzenpichler R."/>
            <person name="Goudeau D."/>
            <person name="Malmstrom R."/>
            <person name="Brazelton W.J."/>
            <person name="Woyke T."/>
            <person name="Hallam S.J."/>
            <person name="Tyson G.W."/>
            <person name="Wegener G."/>
            <person name="Boetius A."/>
            <person name="Orphan V."/>
        </authorList>
    </citation>
    <scope>NUCLEOTIDE SEQUENCE</scope>
</reference>
<dbReference type="EMBL" id="MT631576">
    <property type="protein sequence ID" value="QNO54372.1"/>
    <property type="molecule type" value="Genomic_DNA"/>
</dbReference>
<protein>
    <submittedName>
        <fullName evidence="1">Uncharacterized protein</fullName>
    </submittedName>
</protein>
<organism evidence="1">
    <name type="scientific">Candidatus Methanophaga sp. ANME-1 ERB7</name>
    <dbReference type="NCBI Taxonomy" id="2759913"/>
    <lineage>
        <taxon>Archaea</taxon>
        <taxon>Methanobacteriati</taxon>
        <taxon>Methanobacteriota</taxon>
        <taxon>Stenosarchaea group</taxon>
        <taxon>Methanomicrobia</taxon>
        <taxon>Candidatus Methanophagales</taxon>
        <taxon>Candidatus Methanophagaceae</taxon>
        <taxon>Candidatus Methanophaga</taxon>
    </lineage>
</organism>